<evidence type="ECO:0000313" key="2">
    <source>
        <dbReference type="EMBL" id="KAF2652758.1"/>
    </source>
</evidence>
<dbReference type="PANTHER" id="PTHR37592">
    <property type="match status" value="1"/>
</dbReference>
<sequence length="195" mass="21657">MYTLASEFGQAPRAHARQLKAHPRILSSRSLPCFLVGTEELPDEIEVELQALTESITCDFSITTIDQVPDVSTSTRSFSNINFQSSSTTPLRFALETFAIEHPVSTSDLRVFEERLALYLATEAGVRSQGGDTEIVLVRKFLELQIARIKKALGIDIDHSEQSPDYLLGEVLRHVGGEDLVLLGEVMALTSRMDY</sequence>
<feature type="domain" description="DUF7143" evidence="1">
    <location>
        <begin position="35"/>
        <end position="192"/>
    </location>
</feature>
<dbReference type="Proteomes" id="UP000799324">
    <property type="component" value="Unassembled WGS sequence"/>
</dbReference>
<dbReference type="InterPro" id="IPR055567">
    <property type="entry name" value="DUF7143"/>
</dbReference>
<proteinExistence type="predicted"/>
<accession>A0A6A6T1M5</accession>
<protein>
    <recommendedName>
        <fullName evidence="1">DUF7143 domain-containing protein</fullName>
    </recommendedName>
</protein>
<reference evidence="2" key="1">
    <citation type="journal article" date="2020" name="Stud. Mycol.">
        <title>101 Dothideomycetes genomes: a test case for predicting lifestyles and emergence of pathogens.</title>
        <authorList>
            <person name="Haridas S."/>
            <person name="Albert R."/>
            <person name="Binder M."/>
            <person name="Bloem J."/>
            <person name="Labutti K."/>
            <person name="Salamov A."/>
            <person name="Andreopoulos B."/>
            <person name="Baker S."/>
            <person name="Barry K."/>
            <person name="Bills G."/>
            <person name="Bluhm B."/>
            <person name="Cannon C."/>
            <person name="Castanera R."/>
            <person name="Culley D."/>
            <person name="Daum C."/>
            <person name="Ezra D."/>
            <person name="Gonzalez J."/>
            <person name="Henrissat B."/>
            <person name="Kuo A."/>
            <person name="Liang C."/>
            <person name="Lipzen A."/>
            <person name="Lutzoni F."/>
            <person name="Magnuson J."/>
            <person name="Mondo S."/>
            <person name="Nolan M."/>
            <person name="Ohm R."/>
            <person name="Pangilinan J."/>
            <person name="Park H.-J."/>
            <person name="Ramirez L."/>
            <person name="Alfaro M."/>
            <person name="Sun H."/>
            <person name="Tritt A."/>
            <person name="Yoshinaga Y."/>
            <person name="Zwiers L.-H."/>
            <person name="Turgeon B."/>
            <person name="Goodwin S."/>
            <person name="Spatafora J."/>
            <person name="Crous P."/>
            <person name="Grigoriev I."/>
        </authorList>
    </citation>
    <scope>NUCLEOTIDE SEQUENCE</scope>
    <source>
        <strain evidence="2">CBS 122681</strain>
    </source>
</reference>
<organism evidence="2 3">
    <name type="scientific">Lophiostoma macrostomum CBS 122681</name>
    <dbReference type="NCBI Taxonomy" id="1314788"/>
    <lineage>
        <taxon>Eukaryota</taxon>
        <taxon>Fungi</taxon>
        <taxon>Dikarya</taxon>
        <taxon>Ascomycota</taxon>
        <taxon>Pezizomycotina</taxon>
        <taxon>Dothideomycetes</taxon>
        <taxon>Pleosporomycetidae</taxon>
        <taxon>Pleosporales</taxon>
        <taxon>Lophiostomataceae</taxon>
        <taxon>Lophiostoma</taxon>
    </lineage>
</organism>
<evidence type="ECO:0000313" key="3">
    <source>
        <dbReference type="Proteomes" id="UP000799324"/>
    </source>
</evidence>
<dbReference type="OrthoDB" id="2497581at2759"/>
<dbReference type="Pfam" id="PF23631">
    <property type="entry name" value="DUF7143"/>
    <property type="match status" value="1"/>
</dbReference>
<name>A0A6A6T1M5_9PLEO</name>
<dbReference type="EMBL" id="MU004394">
    <property type="protein sequence ID" value="KAF2652758.1"/>
    <property type="molecule type" value="Genomic_DNA"/>
</dbReference>
<gene>
    <name evidence="2" type="ORF">K491DRAFT_604234</name>
</gene>
<dbReference type="PANTHER" id="PTHR37592:SF1">
    <property type="match status" value="1"/>
</dbReference>
<dbReference type="AlphaFoldDB" id="A0A6A6T1M5"/>
<evidence type="ECO:0000259" key="1">
    <source>
        <dbReference type="Pfam" id="PF23631"/>
    </source>
</evidence>
<keyword evidence="3" id="KW-1185">Reference proteome</keyword>